<feature type="transmembrane region" description="Helical" evidence="1">
    <location>
        <begin position="13"/>
        <end position="33"/>
    </location>
</feature>
<evidence type="ECO:0000256" key="1">
    <source>
        <dbReference type="SAM" id="Phobius"/>
    </source>
</evidence>
<keyword evidence="1" id="KW-1133">Transmembrane helix</keyword>
<proteinExistence type="predicted"/>
<keyword evidence="1" id="KW-0472">Membrane</keyword>
<accession>A0A2I2MPB0</accession>
<keyword evidence="1" id="KW-0812">Transmembrane</keyword>
<name>A0A2I2MPB0_9CAUD</name>
<sequence>MAERVEGTLVFELVAIFVVLAAFLAGWEGAYLFNKARAKYQLAQEQKALVARANDQNLSKTMESALKTIDECNKQLNPAHSPDCACVYCEIAHGPVMDRIAKTNPNDPTRALGVVKAYNAQSASGTAHPEYVKRLQEKVSSLKAENERLRDHNLSLVQKMVKLRP</sequence>
<dbReference type="Proteomes" id="UP000240702">
    <property type="component" value="Segment"/>
</dbReference>
<dbReference type="EMBL" id="KY385381">
    <property type="protein sequence ID" value="AQT25678.1"/>
    <property type="molecule type" value="Genomic_DNA"/>
</dbReference>
<organism evidence="2 3">
    <name type="scientific">Mycobacterium phage EniyanLRS</name>
    <dbReference type="NCBI Taxonomy" id="1933770"/>
    <lineage>
        <taxon>Viruses</taxon>
        <taxon>Duplodnaviria</taxon>
        <taxon>Heunggongvirae</taxon>
        <taxon>Uroviricota</taxon>
        <taxon>Caudoviricetes</taxon>
        <taxon>Vilmaviridae</taxon>
        <taxon>Wildcatvirus</taxon>
        <taxon>Wildcatvirus wildcat</taxon>
        <taxon>Mycobacterium virus Wildcat</taxon>
    </lineage>
</organism>
<reference evidence="2 3" key="1">
    <citation type="submission" date="2016-12" db="EMBL/GenBank/DDBJ databases">
        <title>Whole genome Sequence of Mycobacteriophages.</title>
        <authorList>
            <person name="Bajpai U."/>
        </authorList>
    </citation>
    <scope>NUCLEOTIDE SEQUENCE [LARGE SCALE GENOMIC DNA]</scope>
</reference>
<evidence type="ECO:0000313" key="3">
    <source>
        <dbReference type="Proteomes" id="UP000240702"/>
    </source>
</evidence>
<evidence type="ECO:0000313" key="2">
    <source>
        <dbReference type="EMBL" id="AQT25678.1"/>
    </source>
</evidence>
<gene>
    <name evidence="2" type="primary">3</name>
    <name evidence="2" type="ORF">EniyanLRS_3</name>
</gene>
<protein>
    <submittedName>
        <fullName evidence="2">Uncharacterized protein</fullName>
    </submittedName>
</protein>